<evidence type="ECO:0000256" key="1">
    <source>
        <dbReference type="ARBA" id="ARBA00001946"/>
    </source>
</evidence>
<keyword evidence="8" id="KW-0597">Phosphoprotein</keyword>
<protein>
    <recommendedName>
        <fullName evidence="6">phosphoenolpyruvate carboxylase</fullName>
        <ecNumber evidence="6">4.1.1.31</ecNumber>
    </recommendedName>
</protein>
<dbReference type="Gene3D" id="1.20.1440.90">
    <property type="entry name" value="Phosphoenolpyruvate/pyruvate domain"/>
    <property type="match status" value="1"/>
</dbReference>
<evidence type="ECO:0000313" key="14">
    <source>
        <dbReference type="Proteomes" id="UP000257109"/>
    </source>
</evidence>
<evidence type="ECO:0000256" key="4">
    <source>
        <dbReference type="ARBA" id="ARBA00008346"/>
    </source>
</evidence>
<dbReference type="InterPro" id="IPR021135">
    <property type="entry name" value="PEP_COase"/>
</dbReference>
<dbReference type="GO" id="GO:0048046">
    <property type="term" value="C:apoplast"/>
    <property type="evidence" value="ECO:0007669"/>
    <property type="project" value="TreeGrafter"/>
</dbReference>
<gene>
    <name evidence="13" type="primary">DOT4</name>
    <name evidence="13" type="ORF">CR513_44442</name>
</gene>
<dbReference type="GO" id="GO:0015977">
    <property type="term" value="P:carbon fixation"/>
    <property type="evidence" value="ECO:0007669"/>
    <property type="project" value="UniProtKB-KW"/>
</dbReference>
<keyword evidence="9" id="KW-0460">Magnesium</keyword>
<dbReference type="GO" id="GO:0048366">
    <property type="term" value="P:leaf development"/>
    <property type="evidence" value="ECO:0007669"/>
    <property type="project" value="TreeGrafter"/>
</dbReference>
<dbReference type="GO" id="GO:0008964">
    <property type="term" value="F:phosphoenolpyruvate carboxylase activity"/>
    <property type="evidence" value="ECO:0007669"/>
    <property type="project" value="UniProtKB-EC"/>
</dbReference>
<proteinExistence type="inferred from homology"/>
<comment type="subcellular location">
    <subcellularLocation>
        <location evidence="2">Cytoplasm</location>
    </subcellularLocation>
</comment>
<reference evidence="13" key="1">
    <citation type="submission" date="2018-05" db="EMBL/GenBank/DDBJ databases">
        <title>Draft genome of Mucuna pruriens seed.</title>
        <authorList>
            <person name="Nnadi N.E."/>
            <person name="Vos R."/>
            <person name="Hasami M.H."/>
            <person name="Devisetty U.K."/>
            <person name="Aguiy J.C."/>
        </authorList>
    </citation>
    <scope>NUCLEOTIDE SEQUENCE [LARGE SCALE GENOMIC DNA]</scope>
    <source>
        <strain evidence="13">JCA_2017</strain>
    </source>
</reference>
<evidence type="ECO:0000256" key="6">
    <source>
        <dbReference type="ARBA" id="ARBA00012305"/>
    </source>
</evidence>
<accession>A0A371FC13</accession>
<evidence type="ECO:0000313" key="13">
    <source>
        <dbReference type="EMBL" id="RDX75653.1"/>
    </source>
</evidence>
<dbReference type="InterPro" id="IPR032867">
    <property type="entry name" value="DYW_dom"/>
</dbReference>
<evidence type="ECO:0000256" key="9">
    <source>
        <dbReference type="ARBA" id="ARBA00022842"/>
    </source>
</evidence>
<comment type="caution">
    <text evidence="13">The sequence shown here is derived from an EMBL/GenBank/DDBJ whole genome shotgun (WGS) entry which is preliminary data.</text>
</comment>
<comment type="similarity">
    <text evidence="3">Belongs to the PPR family. PCMP-H subfamily.</text>
</comment>
<dbReference type="GO" id="GO:0005829">
    <property type="term" value="C:cytosol"/>
    <property type="evidence" value="ECO:0007669"/>
    <property type="project" value="TreeGrafter"/>
</dbReference>
<dbReference type="InterPro" id="IPR015813">
    <property type="entry name" value="Pyrv/PenolPyrv_kinase-like_dom"/>
</dbReference>
<evidence type="ECO:0000256" key="10">
    <source>
        <dbReference type="ARBA" id="ARBA00023239"/>
    </source>
</evidence>
<dbReference type="OrthoDB" id="1674608at2759"/>
<dbReference type="GO" id="GO:0008270">
    <property type="term" value="F:zinc ion binding"/>
    <property type="evidence" value="ECO:0007669"/>
    <property type="project" value="InterPro"/>
</dbReference>
<dbReference type="PANTHER" id="PTHR30523">
    <property type="entry name" value="PHOSPHOENOLPYRUVATE CARBOXYLASE"/>
    <property type="match status" value="1"/>
</dbReference>
<sequence length="165" mass="19461">MNREGYSNKMRYALINADDMKEVLLCGHSEKLAMAFGILNLVPGRTVRVTKNLRVCEDCHEMRKFMSKTTGRENVLRDSNRFHHFKDEFWKQIPPSEPYCVILGDVRDKLYNIRERARYLLANGSSEIPEETTFTNVEQFLEPLELCYRSLLEVIIYWKMMSNNV</sequence>
<comment type="subunit">
    <text evidence="5">Homotetramer.</text>
</comment>
<organism evidence="13 14">
    <name type="scientific">Mucuna pruriens</name>
    <name type="common">Velvet bean</name>
    <name type="synonym">Dolichos pruriens</name>
    <dbReference type="NCBI Taxonomy" id="157652"/>
    <lineage>
        <taxon>Eukaryota</taxon>
        <taxon>Viridiplantae</taxon>
        <taxon>Streptophyta</taxon>
        <taxon>Embryophyta</taxon>
        <taxon>Tracheophyta</taxon>
        <taxon>Spermatophyta</taxon>
        <taxon>Magnoliopsida</taxon>
        <taxon>eudicotyledons</taxon>
        <taxon>Gunneridae</taxon>
        <taxon>Pentapetalae</taxon>
        <taxon>rosids</taxon>
        <taxon>fabids</taxon>
        <taxon>Fabales</taxon>
        <taxon>Fabaceae</taxon>
        <taxon>Papilionoideae</taxon>
        <taxon>50 kb inversion clade</taxon>
        <taxon>NPAAA clade</taxon>
        <taxon>indigoferoid/millettioid clade</taxon>
        <taxon>Phaseoleae</taxon>
        <taxon>Mucuna</taxon>
    </lineage>
</organism>
<dbReference type="PANTHER" id="PTHR30523:SF47">
    <property type="entry name" value="PHOSPHOENOLPYRUVATE CARBOXYLASE 2"/>
    <property type="match status" value="1"/>
</dbReference>
<feature type="non-terminal residue" evidence="13">
    <location>
        <position position="1"/>
    </location>
</feature>
<feature type="domain" description="DYW" evidence="12">
    <location>
        <begin position="5"/>
        <end position="87"/>
    </location>
</feature>
<evidence type="ECO:0000259" key="12">
    <source>
        <dbReference type="Pfam" id="PF14432"/>
    </source>
</evidence>
<keyword evidence="7" id="KW-0963">Cytoplasm</keyword>
<comment type="similarity">
    <text evidence="4">Belongs to the PEPCase type 1 family.</text>
</comment>
<dbReference type="EC" id="4.1.1.31" evidence="6"/>
<evidence type="ECO:0000256" key="8">
    <source>
        <dbReference type="ARBA" id="ARBA00022553"/>
    </source>
</evidence>
<name>A0A371FC13_MUCPR</name>
<dbReference type="Proteomes" id="UP000257109">
    <property type="component" value="Unassembled WGS sequence"/>
</dbReference>
<keyword evidence="11" id="KW-0120">Carbon dioxide fixation</keyword>
<evidence type="ECO:0000256" key="2">
    <source>
        <dbReference type="ARBA" id="ARBA00004496"/>
    </source>
</evidence>
<evidence type="ECO:0000256" key="5">
    <source>
        <dbReference type="ARBA" id="ARBA00011881"/>
    </source>
</evidence>
<dbReference type="FunFam" id="1.20.1440.90:FF:000001">
    <property type="entry name" value="Phosphoenolpyruvate carboxylase 1"/>
    <property type="match status" value="1"/>
</dbReference>
<dbReference type="EMBL" id="QJKJ01009763">
    <property type="protein sequence ID" value="RDX75653.1"/>
    <property type="molecule type" value="Genomic_DNA"/>
</dbReference>
<dbReference type="GO" id="GO:0009507">
    <property type="term" value="C:chloroplast"/>
    <property type="evidence" value="ECO:0007669"/>
    <property type="project" value="TreeGrafter"/>
</dbReference>
<dbReference type="SUPFAM" id="SSF51621">
    <property type="entry name" value="Phosphoenolpyruvate/pyruvate domain"/>
    <property type="match status" value="1"/>
</dbReference>
<evidence type="ECO:0000256" key="11">
    <source>
        <dbReference type="ARBA" id="ARBA00023300"/>
    </source>
</evidence>
<dbReference type="AlphaFoldDB" id="A0A371FC13"/>
<keyword evidence="10" id="KW-0456">Lyase</keyword>
<comment type="cofactor">
    <cofactor evidence="1">
        <name>Mg(2+)</name>
        <dbReference type="ChEBI" id="CHEBI:18420"/>
    </cofactor>
</comment>
<dbReference type="GO" id="GO:0006099">
    <property type="term" value="P:tricarboxylic acid cycle"/>
    <property type="evidence" value="ECO:0007669"/>
    <property type="project" value="InterPro"/>
</dbReference>
<evidence type="ECO:0000256" key="7">
    <source>
        <dbReference type="ARBA" id="ARBA00022490"/>
    </source>
</evidence>
<dbReference type="Pfam" id="PF14432">
    <property type="entry name" value="DYW_deaminase"/>
    <property type="match status" value="1"/>
</dbReference>
<keyword evidence="14" id="KW-1185">Reference proteome</keyword>
<evidence type="ECO:0000256" key="3">
    <source>
        <dbReference type="ARBA" id="ARBA00006643"/>
    </source>
</evidence>